<evidence type="ECO:0000256" key="1">
    <source>
        <dbReference type="SAM" id="Coils"/>
    </source>
</evidence>
<protein>
    <recommendedName>
        <fullName evidence="4">Transposase (Putative), gypsy type</fullName>
    </recommendedName>
</protein>
<dbReference type="EMBL" id="BKCJ010001162">
    <property type="protein sequence ID" value="GEU39348.1"/>
    <property type="molecule type" value="Genomic_DNA"/>
</dbReference>
<gene>
    <name evidence="3" type="ORF">Tci_011326</name>
</gene>
<name>A0A6L2JQK3_TANCI</name>
<feature type="compositionally biased region" description="Basic and acidic residues" evidence="2">
    <location>
        <begin position="591"/>
        <end position="606"/>
    </location>
</feature>
<proteinExistence type="predicted"/>
<evidence type="ECO:0008006" key="4">
    <source>
        <dbReference type="Google" id="ProtNLM"/>
    </source>
</evidence>
<organism evidence="3">
    <name type="scientific">Tanacetum cinerariifolium</name>
    <name type="common">Dalmatian daisy</name>
    <name type="synonym">Chrysanthemum cinerariifolium</name>
    <dbReference type="NCBI Taxonomy" id="118510"/>
    <lineage>
        <taxon>Eukaryota</taxon>
        <taxon>Viridiplantae</taxon>
        <taxon>Streptophyta</taxon>
        <taxon>Embryophyta</taxon>
        <taxon>Tracheophyta</taxon>
        <taxon>Spermatophyta</taxon>
        <taxon>Magnoliopsida</taxon>
        <taxon>eudicotyledons</taxon>
        <taxon>Gunneridae</taxon>
        <taxon>Pentapetalae</taxon>
        <taxon>asterids</taxon>
        <taxon>campanulids</taxon>
        <taxon>Asterales</taxon>
        <taxon>Asteraceae</taxon>
        <taxon>Asteroideae</taxon>
        <taxon>Anthemideae</taxon>
        <taxon>Anthemidinae</taxon>
        <taxon>Tanacetum</taxon>
    </lineage>
</organism>
<reference evidence="3" key="1">
    <citation type="journal article" date="2019" name="Sci. Rep.">
        <title>Draft genome of Tanacetum cinerariifolium, the natural source of mosquito coil.</title>
        <authorList>
            <person name="Yamashiro T."/>
            <person name="Shiraishi A."/>
            <person name="Satake H."/>
            <person name="Nakayama K."/>
        </authorList>
    </citation>
    <scope>NUCLEOTIDE SEQUENCE</scope>
</reference>
<comment type="caution">
    <text evidence="3">The sequence shown here is derived from an EMBL/GenBank/DDBJ whole genome shotgun (WGS) entry which is preliminary data.</text>
</comment>
<dbReference type="AlphaFoldDB" id="A0A6L2JQK3"/>
<feature type="coiled-coil region" evidence="1">
    <location>
        <begin position="319"/>
        <end position="353"/>
    </location>
</feature>
<evidence type="ECO:0000256" key="2">
    <source>
        <dbReference type="SAM" id="MobiDB-lite"/>
    </source>
</evidence>
<evidence type="ECO:0000313" key="3">
    <source>
        <dbReference type="EMBL" id="GEU39348.1"/>
    </source>
</evidence>
<feature type="region of interest" description="Disordered" evidence="2">
    <location>
        <begin position="568"/>
        <end position="606"/>
    </location>
</feature>
<sequence>MDIFTFIYNSDPTKVRVVEQEQNEGEPLLLDTTIGRTVPLLSVALDHAKSELEASVDRPLMKVLVETKQDKGILQESRRQGKRKSMIVDAGGVSHPPKKLRKDHETLSGTSVGHKSWSALQRLLARAVLNAEVRVAAIPTLPFLTASISTMLEHEDGDHTNFVAKLNLRTIGSSIPIMTSVTTITSTVNLTLVTREKPVEPFSFGVGSSSAGGTDPITGVFSDLTSSDFLSVTNGSHLDDGRICREMVDEFAPLKFFVSVDGMKHDQLSTEFNVEAAHQMSLSAEIRMRAEEKEIGKLKAQMLLREAKTTKAIRLRAEASNIEAVQKSLRDEMNALRERNAILEKERNALDVKVIELETSTTGKEHELTELNALITSVTSKNDNLADHLITQGMELAIIKCLNSPEYLSALEATIGKDIEKGMQDGLSTRITHGKEGRVLIDVAPYNPSAEVDYISALQQLHNVIFPLLAELKSNKNASIETVMDILYLEGPLVDKLGLDELQPNVDQLMVPIHQSPNKVIIGVSLCMEGTSSIMSIADNTTTALSIILGSASTVPLITIEDYEVIGTDDPEDAQGSGQGEVASFPNTVMFEKEELGTTSERDPPS</sequence>
<keyword evidence="1" id="KW-0175">Coiled coil</keyword>
<feature type="region of interest" description="Disordered" evidence="2">
    <location>
        <begin position="74"/>
        <end position="111"/>
    </location>
</feature>
<accession>A0A6L2JQK3</accession>